<dbReference type="SUPFAM" id="SSF53098">
    <property type="entry name" value="Ribonuclease H-like"/>
    <property type="match status" value="1"/>
</dbReference>
<dbReference type="SMART" id="SM00614">
    <property type="entry name" value="ZnF_BED"/>
    <property type="match status" value="1"/>
</dbReference>
<dbReference type="PANTHER" id="PTHR46481">
    <property type="entry name" value="ZINC FINGER BED DOMAIN-CONTAINING PROTEIN 4"/>
    <property type="match status" value="1"/>
</dbReference>
<keyword evidence="5" id="KW-0862">Zinc</keyword>
<comment type="caution">
    <text evidence="12">The sequence shown here is derived from an EMBL/GenBank/DDBJ whole genome shotgun (WGS) entry which is preliminary data.</text>
</comment>
<evidence type="ECO:0000256" key="2">
    <source>
        <dbReference type="ARBA" id="ARBA00011738"/>
    </source>
</evidence>
<dbReference type="InterPro" id="IPR052035">
    <property type="entry name" value="ZnF_BED_domain_contain"/>
</dbReference>
<dbReference type="GO" id="GO:0003677">
    <property type="term" value="F:DNA binding"/>
    <property type="evidence" value="ECO:0007669"/>
    <property type="project" value="UniProtKB-KW"/>
</dbReference>
<dbReference type="Pfam" id="PF14372">
    <property type="entry name" value="hAT-like_RNase-H"/>
    <property type="match status" value="1"/>
</dbReference>
<dbReference type="EMBL" id="NBSK02000004">
    <property type="protein sequence ID" value="KAJ0210245.1"/>
    <property type="molecule type" value="Genomic_DNA"/>
</dbReference>
<dbReference type="InterPro" id="IPR025525">
    <property type="entry name" value="hAT-like_transposase_RNase-H"/>
</dbReference>
<dbReference type="GO" id="GO:0005634">
    <property type="term" value="C:nucleus"/>
    <property type="evidence" value="ECO:0007669"/>
    <property type="project" value="UniProtKB-SubCell"/>
</dbReference>
<evidence type="ECO:0000256" key="4">
    <source>
        <dbReference type="ARBA" id="ARBA00022771"/>
    </source>
</evidence>
<dbReference type="InterPro" id="IPR008906">
    <property type="entry name" value="HATC_C_dom"/>
</dbReference>
<sequence>MESSRIDVDLDGESEAVEQNKVSVVGDKRTSNAWRNYTDVRDLKTGKIIKAQCQHCSRILTLSTKNGTSSLGKHNVKISTFRTSQSDATTVSNWEFNQNTIRLALAKIIAIDEQPFSYIERDGFRYFCSVAVPQFCIPSRFIVARDISKVFLCETEQLRNTLKSLNSRIALTTDCWTSVQNLSYLCLTAHFIDDNWKLHKRILNFRNIDSLKGKEIRKGIESCILYWGIEEKLSCITVDNTSANDVVVAHIKDNLMDKLVLGCEFFHMRCAAHILNLSVKDGLNLIKDVIVRIRGAVRYLFDTCVSKSKILSKASVSLDVLTRWNATYIMLETALKFERAFKRMRQEDPAFEKDLKDGFPPQKDWESARNLSLCLKQFFEATKRMSGTLYVTANMHYHQILGVLASLLEWTQDDDINIVFMGDKMRKKFDKYYGDFGKTNVMVLVAVALDPRYKMRFAKFSLRKIYPLDFKKVEELYAKVFEVINQLYNHYSNVSPTGKNDGSSSFNTNDNDGQNFDGVVKNKKMRKIYDEFYENDVEDAMEKSELEEYLDAPPEKMNNETFDILKWWSDKCTTYKALASMAKDILAILVSTVASESTFSTFGRVVDDFRSNLLPKTVEALICIQDWLRASNFCIDLEQLLDDVEKYEEVLCLIPLQKSVAVWKIHMEGS</sequence>
<evidence type="ECO:0000256" key="9">
    <source>
        <dbReference type="ARBA" id="ARBA00023242"/>
    </source>
</evidence>
<dbReference type="GO" id="GO:0008270">
    <property type="term" value="F:zinc ion binding"/>
    <property type="evidence" value="ECO:0007669"/>
    <property type="project" value="UniProtKB-KW"/>
</dbReference>
<keyword evidence="3" id="KW-0479">Metal-binding</keyword>
<protein>
    <recommendedName>
        <fullName evidence="11">BED-type domain-containing protein</fullName>
    </recommendedName>
</protein>
<name>A0A9R1VPR0_LACSA</name>
<evidence type="ECO:0000259" key="11">
    <source>
        <dbReference type="PROSITE" id="PS50808"/>
    </source>
</evidence>
<dbReference type="AlphaFoldDB" id="A0A9R1VPR0"/>
<evidence type="ECO:0000256" key="8">
    <source>
        <dbReference type="ARBA" id="ARBA00023163"/>
    </source>
</evidence>
<keyword evidence="7" id="KW-0238">DNA-binding</keyword>
<keyword evidence="13" id="KW-1185">Reference proteome</keyword>
<dbReference type="Proteomes" id="UP000235145">
    <property type="component" value="Unassembled WGS sequence"/>
</dbReference>
<dbReference type="PANTHER" id="PTHR46481:SF8">
    <property type="entry name" value="ZINC FINGER BED DOMAIN-CONTAINING PROTEIN RICESLEEPER 1-LIKE"/>
    <property type="match status" value="1"/>
</dbReference>
<dbReference type="InterPro" id="IPR003656">
    <property type="entry name" value="Znf_BED"/>
</dbReference>
<evidence type="ECO:0000256" key="7">
    <source>
        <dbReference type="ARBA" id="ARBA00023125"/>
    </source>
</evidence>
<keyword evidence="8" id="KW-0804">Transcription</keyword>
<evidence type="ECO:0000313" key="13">
    <source>
        <dbReference type="Proteomes" id="UP000235145"/>
    </source>
</evidence>
<comment type="subunit">
    <text evidence="2">Homodimer.</text>
</comment>
<evidence type="ECO:0000256" key="10">
    <source>
        <dbReference type="PROSITE-ProRule" id="PRU00027"/>
    </source>
</evidence>
<accession>A0A9R1VPR0</accession>
<feature type="domain" description="BED-type" evidence="11">
    <location>
        <begin position="28"/>
        <end position="91"/>
    </location>
</feature>
<dbReference type="GO" id="GO:0046983">
    <property type="term" value="F:protein dimerization activity"/>
    <property type="evidence" value="ECO:0007669"/>
    <property type="project" value="InterPro"/>
</dbReference>
<organism evidence="12 13">
    <name type="scientific">Lactuca sativa</name>
    <name type="common">Garden lettuce</name>
    <dbReference type="NCBI Taxonomy" id="4236"/>
    <lineage>
        <taxon>Eukaryota</taxon>
        <taxon>Viridiplantae</taxon>
        <taxon>Streptophyta</taxon>
        <taxon>Embryophyta</taxon>
        <taxon>Tracheophyta</taxon>
        <taxon>Spermatophyta</taxon>
        <taxon>Magnoliopsida</taxon>
        <taxon>eudicotyledons</taxon>
        <taxon>Gunneridae</taxon>
        <taxon>Pentapetalae</taxon>
        <taxon>asterids</taxon>
        <taxon>campanulids</taxon>
        <taxon>Asterales</taxon>
        <taxon>Asteraceae</taxon>
        <taxon>Cichorioideae</taxon>
        <taxon>Cichorieae</taxon>
        <taxon>Lactucinae</taxon>
        <taxon>Lactuca</taxon>
    </lineage>
</organism>
<keyword evidence="4 10" id="KW-0863">Zinc-finger</keyword>
<keyword evidence="9" id="KW-0539">Nucleus</keyword>
<evidence type="ECO:0000313" key="12">
    <source>
        <dbReference type="EMBL" id="KAJ0210245.1"/>
    </source>
</evidence>
<evidence type="ECO:0000256" key="5">
    <source>
        <dbReference type="ARBA" id="ARBA00022833"/>
    </source>
</evidence>
<dbReference type="InterPro" id="IPR012337">
    <property type="entry name" value="RNaseH-like_sf"/>
</dbReference>
<comment type="subcellular location">
    <subcellularLocation>
        <location evidence="1">Nucleus</location>
    </subcellularLocation>
</comment>
<evidence type="ECO:0000256" key="3">
    <source>
        <dbReference type="ARBA" id="ARBA00022723"/>
    </source>
</evidence>
<dbReference type="PROSITE" id="PS50808">
    <property type="entry name" value="ZF_BED"/>
    <property type="match status" value="1"/>
</dbReference>
<evidence type="ECO:0000256" key="1">
    <source>
        <dbReference type="ARBA" id="ARBA00004123"/>
    </source>
</evidence>
<proteinExistence type="predicted"/>
<evidence type="ECO:0000256" key="6">
    <source>
        <dbReference type="ARBA" id="ARBA00023015"/>
    </source>
</evidence>
<reference evidence="12 13" key="1">
    <citation type="journal article" date="2017" name="Nat. Commun.">
        <title>Genome assembly with in vitro proximity ligation data and whole-genome triplication in lettuce.</title>
        <authorList>
            <person name="Reyes-Chin-Wo S."/>
            <person name="Wang Z."/>
            <person name="Yang X."/>
            <person name="Kozik A."/>
            <person name="Arikit S."/>
            <person name="Song C."/>
            <person name="Xia L."/>
            <person name="Froenicke L."/>
            <person name="Lavelle D.O."/>
            <person name="Truco M.J."/>
            <person name="Xia R."/>
            <person name="Zhu S."/>
            <person name="Xu C."/>
            <person name="Xu H."/>
            <person name="Xu X."/>
            <person name="Cox K."/>
            <person name="Korf I."/>
            <person name="Meyers B.C."/>
            <person name="Michelmore R.W."/>
        </authorList>
    </citation>
    <scope>NUCLEOTIDE SEQUENCE [LARGE SCALE GENOMIC DNA]</scope>
    <source>
        <strain evidence="13">cv. Salinas</strain>
        <tissue evidence="12">Seedlings</tissue>
    </source>
</reference>
<dbReference type="Pfam" id="PF05699">
    <property type="entry name" value="Dimer_Tnp_hAT"/>
    <property type="match status" value="1"/>
</dbReference>
<gene>
    <name evidence="12" type="ORF">LSAT_V11C400197010</name>
</gene>
<keyword evidence="6" id="KW-0805">Transcription regulation</keyword>